<protein>
    <submittedName>
        <fullName evidence="6">IclR family transcriptional regulator</fullName>
    </submittedName>
</protein>
<dbReference type="Pfam" id="PF01614">
    <property type="entry name" value="IclR_C"/>
    <property type="match status" value="1"/>
</dbReference>
<dbReference type="InterPro" id="IPR036390">
    <property type="entry name" value="WH_DNA-bd_sf"/>
</dbReference>
<evidence type="ECO:0000259" key="5">
    <source>
        <dbReference type="PROSITE" id="PS51078"/>
    </source>
</evidence>
<evidence type="ECO:0000259" key="4">
    <source>
        <dbReference type="PROSITE" id="PS51077"/>
    </source>
</evidence>
<name>A0ABW3H796_9SPHN</name>
<feature type="domain" description="HTH iclR-type" evidence="4">
    <location>
        <begin position="11"/>
        <end position="72"/>
    </location>
</feature>
<keyword evidence="1" id="KW-0805">Transcription regulation</keyword>
<dbReference type="PANTHER" id="PTHR30136:SF24">
    <property type="entry name" value="HTH-TYPE TRANSCRIPTIONAL REPRESSOR ALLR"/>
    <property type="match status" value="1"/>
</dbReference>
<evidence type="ECO:0000256" key="1">
    <source>
        <dbReference type="ARBA" id="ARBA00023015"/>
    </source>
</evidence>
<organism evidence="6 7">
    <name type="scientific">Sphingomonas canadensis</name>
    <dbReference type="NCBI Taxonomy" id="1219257"/>
    <lineage>
        <taxon>Bacteria</taxon>
        <taxon>Pseudomonadati</taxon>
        <taxon>Pseudomonadota</taxon>
        <taxon>Alphaproteobacteria</taxon>
        <taxon>Sphingomonadales</taxon>
        <taxon>Sphingomonadaceae</taxon>
        <taxon>Sphingomonas</taxon>
    </lineage>
</organism>
<dbReference type="PROSITE" id="PS51078">
    <property type="entry name" value="ICLR_ED"/>
    <property type="match status" value="1"/>
</dbReference>
<dbReference type="InterPro" id="IPR005471">
    <property type="entry name" value="Tscrpt_reg_IclR_N"/>
</dbReference>
<evidence type="ECO:0000313" key="7">
    <source>
        <dbReference type="Proteomes" id="UP001596977"/>
    </source>
</evidence>
<dbReference type="RefSeq" id="WP_264944874.1">
    <property type="nucleotide sequence ID" value="NZ_JAPDRA010000006.1"/>
</dbReference>
<dbReference type="SUPFAM" id="SSF55781">
    <property type="entry name" value="GAF domain-like"/>
    <property type="match status" value="1"/>
</dbReference>
<keyword evidence="3" id="KW-0804">Transcription</keyword>
<feature type="domain" description="IclR-ED" evidence="5">
    <location>
        <begin position="73"/>
        <end position="250"/>
    </location>
</feature>
<dbReference type="InterPro" id="IPR014757">
    <property type="entry name" value="Tscrpt_reg_IclR_C"/>
</dbReference>
<dbReference type="EMBL" id="JBHTJG010000006">
    <property type="protein sequence ID" value="MFD0947353.1"/>
    <property type="molecule type" value="Genomic_DNA"/>
</dbReference>
<dbReference type="SMART" id="SM00346">
    <property type="entry name" value="HTH_ICLR"/>
    <property type="match status" value="1"/>
</dbReference>
<dbReference type="Pfam" id="PF09339">
    <property type="entry name" value="HTH_IclR"/>
    <property type="match status" value="1"/>
</dbReference>
<keyword evidence="7" id="KW-1185">Reference proteome</keyword>
<dbReference type="PANTHER" id="PTHR30136">
    <property type="entry name" value="HELIX-TURN-HELIX TRANSCRIPTIONAL REGULATOR, ICLR FAMILY"/>
    <property type="match status" value="1"/>
</dbReference>
<dbReference type="PROSITE" id="PS51077">
    <property type="entry name" value="HTH_ICLR"/>
    <property type="match status" value="1"/>
</dbReference>
<dbReference type="InterPro" id="IPR029016">
    <property type="entry name" value="GAF-like_dom_sf"/>
</dbReference>
<evidence type="ECO:0000313" key="6">
    <source>
        <dbReference type="EMBL" id="MFD0947353.1"/>
    </source>
</evidence>
<accession>A0ABW3H796</accession>
<evidence type="ECO:0000256" key="3">
    <source>
        <dbReference type="ARBA" id="ARBA00023163"/>
    </source>
</evidence>
<dbReference type="Gene3D" id="1.10.10.10">
    <property type="entry name" value="Winged helix-like DNA-binding domain superfamily/Winged helix DNA-binding domain"/>
    <property type="match status" value="1"/>
</dbReference>
<reference evidence="7" key="1">
    <citation type="journal article" date="2019" name="Int. J. Syst. Evol. Microbiol.">
        <title>The Global Catalogue of Microorganisms (GCM) 10K type strain sequencing project: providing services to taxonomists for standard genome sequencing and annotation.</title>
        <authorList>
            <consortium name="The Broad Institute Genomics Platform"/>
            <consortium name="The Broad Institute Genome Sequencing Center for Infectious Disease"/>
            <person name="Wu L."/>
            <person name="Ma J."/>
        </authorList>
    </citation>
    <scope>NUCLEOTIDE SEQUENCE [LARGE SCALE GENOMIC DNA]</scope>
    <source>
        <strain evidence="7">CCUG 62982</strain>
    </source>
</reference>
<dbReference type="InterPro" id="IPR036388">
    <property type="entry name" value="WH-like_DNA-bd_sf"/>
</dbReference>
<dbReference type="InterPro" id="IPR050707">
    <property type="entry name" value="HTH_MetabolicPath_Reg"/>
</dbReference>
<proteinExistence type="predicted"/>
<comment type="caution">
    <text evidence="6">The sequence shown here is derived from an EMBL/GenBank/DDBJ whole genome shotgun (WGS) entry which is preliminary data.</text>
</comment>
<evidence type="ECO:0000256" key="2">
    <source>
        <dbReference type="ARBA" id="ARBA00023125"/>
    </source>
</evidence>
<gene>
    <name evidence="6" type="ORF">ACFQ1E_13470</name>
</gene>
<dbReference type="SUPFAM" id="SSF46785">
    <property type="entry name" value="Winged helix' DNA-binding domain"/>
    <property type="match status" value="1"/>
</dbReference>
<dbReference type="Proteomes" id="UP001596977">
    <property type="component" value="Unassembled WGS sequence"/>
</dbReference>
<keyword evidence="2" id="KW-0238">DNA-binding</keyword>
<dbReference type="Gene3D" id="3.30.450.40">
    <property type="match status" value="1"/>
</dbReference>
<sequence length="266" mass="28249">MESRTSSLAGARSIARALDLVEALTHDGGRQPASQVCAAMGLAPSTGRRLVALLADRGFVARIGRGRYAGGPVLTRLAAQVVPHRHLIEQARPRLARLAAAFGGTAHLGMLENDMVTYLVKTGGHAVFTRESEQLEAYCTGIGKALLTGLSEDRIAAYLRGDFVRLTQRTITDPAALKAEIDRSRRRGYAIDDREMADDLACVAVPLCVGEGQFAISLSGDPGGFAGLGFERWARRLRSCAHDIAARFAAAAGEVRATVATESPVP</sequence>